<protein>
    <submittedName>
        <fullName evidence="1">Uncharacterized protein</fullName>
    </submittedName>
</protein>
<dbReference type="AlphaFoldDB" id="A0A1I4LVK7"/>
<accession>A0A1I4LVK7</accession>
<dbReference type="EMBL" id="FOTY01000009">
    <property type="protein sequence ID" value="SFL95041.1"/>
    <property type="molecule type" value="Genomic_DNA"/>
</dbReference>
<evidence type="ECO:0000313" key="2">
    <source>
        <dbReference type="Proteomes" id="UP000199668"/>
    </source>
</evidence>
<keyword evidence="2" id="KW-1185">Reference proteome</keyword>
<evidence type="ECO:0000313" key="1">
    <source>
        <dbReference type="EMBL" id="SFL95041.1"/>
    </source>
</evidence>
<proteinExistence type="predicted"/>
<name>A0A1I4LVK7_9BACI</name>
<reference evidence="1 2" key="1">
    <citation type="submission" date="2016-10" db="EMBL/GenBank/DDBJ databases">
        <authorList>
            <person name="de Groot N.N."/>
        </authorList>
    </citation>
    <scope>NUCLEOTIDE SEQUENCE [LARGE SCALE GENOMIC DNA]</scope>
    <source>
        <strain evidence="1 2">CGMCC 1.6134</strain>
    </source>
</reference>
<dbReference type="RefSeq" id="WP_090926697.1">
    <property type="nucleotide sequence ID" value="NZ_FOTY01000009.1"/>
</dbReference>
<dbReference type="OrthoDB" id="2927611at2"/>
<gene>
    <name evidence="1" type="ORF">SAMN04488054_10920</name>
</gene>
<dbReference type="STRING" id="266892.SAMN04488054_10920"/>
<dbReference type="Proteomes" id="UP000199668">
    <property type="component" value="Unassembled WGS sequence"/>
</dbReference>
<organism evidence="1 2">
    <name type="scientific">Salibacterium qingdaonense</name>
    <dbReference type="NCBI Taxonomy" id="266892"/>
    <lineage>
        <taxon>Bacteria</taxon>
        <taxon>Bacillati</taxon>
        <taxon>Bacillota</taxon>
        <taxon>Bacilli</taxon>
        <taxon>Bacillales</taxon>
        <taxon>Bacillaceae</taxon>
    </lineage>
</organism>
<sequence length="81" mass="9617">MLIVLDETIGFSSLPFQAENDISYVIKPAKTKKQNQMFEEYEKDQSSTVFSKNLRFSPYSMEDKNGWEMRYQKLPRISVRK</sequence>